<organism evidence="1 2">
    <name type="scientific">Shimia sagamensis</name>
    <dbReference type="NCBI Taxonomy" id="1566352"/>
    <lineage>
        <taxon>Bacteria</taxon>
        <taxon>Pseudomonadati</taxon>
        <taxon>Pseudomonadota</taxon>
        <taxon>Alphaproteobacteria</taxon>
        <taxon>Rhodobacterales</taxon>
        <taxon>Roseobacteraceae</taxon>
    </lineage>
</organism>
<dbReference type="Proteomes" id="UP001157961">
    <property type="component" value="Unassembled WGS sequence"/>
</dbReference>
<evidence type="ECO:0000313" key="1">
    <source>
        <dbReference type="EMBL" id="SMP37186.1"/>
    </source>
</evidence>
<comment type="caution">
    <text evidence="1">The sequence shown here is derived from an EMBL/GenBank/DDBJ whole genome shotgun (WGS) entry which is preliminary data.</text>
</comment>
<name>A0ABY1PM61_9RHOB</name>
<evidence type="ECO:0000313" key="2">
    <source>
        <dbReference type="Proteomes" id="UP001157961"/>
    </source>
</evidence>
<proteinExistence type="predicted"/>
<gene>
    <name evidence="1" type="ORF">SAMN06265373_1283</name>
</gene>
<dbReference type="RefSeq" id="WP_283428129.1">
    <property type="nucleotide sequence ID" value="NZ_FXTY01000028.1"/>
</dbReference>
<keyword evidence="2" id="KW-1185">Reference proteome</keyword>
<sequence length="140" mass="15564">MLPIPTNIPTQNNHRVALYLPDQSQSDFDRLEDMTADGLAAARRALCAMKHWQNPTNRALLAEVAELTNSVAKRRLLNDRFCDAASAVIAHMSHGCFEAEPGADAGQITHDLNQALHLSNRVRDLLAAERDVGWHRGMRD</sequence>
<dbReference type="EMBL" id="FXTY01000028">
    <property type="protein sequence ID" value="SMP37186.1"/>
    <property type="molecule type" value="Genomic_DNA"/>
</dbReference>
<reference evidence="1 2" key="1">
    <citation type="submission" date="2017-05" db="EMBL/GenBank/DDBJ databases">
        <authorList>
            <person name="Varghese N."/>
            <person name="Submissions S."/>
        </authorList>
    </citation>
    <scope>NUCLEOTIDE SEQUENCE [LARGE SCALE GENOMIC DNA]</scope>
    <source>
        <strain evidence="1 2">DSM 29734</strain>
    </source>
</reference>
<protein>
    <submittedName>
        <fullName evidence="1">Uncharacterized protein</fullName>
    </submittedName>
</protein>
<accession>A0ABY1PM61</accession>